<proteinExistence type="predicted"/>
<dbReference type="AlphaFoldDB" id="A0A9D1KKQ1"/>
<dbReference type="Pfam" id="PF02811">
    <property type="entry name" value="PHP"/>
    <property type="match status" value="1"/>
</dbReference>
<dbReference type="InterPro" id="IPR003141">
    <property type="entry name" value="Pol/His_phosphatase_N"/>
</dbReference>
<dbReference type="PANTHER" id="PTHR36928:SF1">
    <property type="entry name" value="PHOSPHATASE YCDX-RELATED"/>
    <property type="match status" value="1"/>
</dbReference>
<reference evidence="2" key="1">
    <citation type="submission" date="2020-10" db="EMBL/GenBank/DDBJ databases">
        <authorList>
            <person name="Gilroy R."/>
        </authorList>
    </citation>
    <scope>NUCLEOTIDE SEQUENCE</scope>
    <source>
        <strain evidence="2">CHK33-4379</strain>
    </source>
</reference>
<dbReference type="SUPFAM" id="SSF89550">
    <property type="entry name" value="PHP domain-like"/>
    <property type="match status" value="1"/>
</dbReference>
<name>A0A9D1KKQ1_9FIRM</name>
<dbReference type="GO" id="GO:0005829">
    <property type="term" value="C:cytosol"/>
    <property type="evidence" value="ECO:0007669"/>
    <property type="project" value="TreeGrafter"/>
</dbReference>
<reference evidence="2" key="2">
    <citation type="journal article" date="2021" name="PeerJ">
        <title>Extensive microbial diversity within the chicken gut microbiome revealed by metagenomics and culture.</title>
        <authorList>
            <person name="Gilroy R."/>
            <person name="Ravi A."/>
            <person name="Getino M."/>
            <person name="Pursley I."/>
            <person name="Horton D.L."/>
            <person name="Alikhan N.F."/>
            <person name="Baker D."/>
            <person name="Gharbi K."/>
            <person name="Hall N."/>
            <person name="Watson M."/>
            <person name="Adriaenssens E.M."/>
            <person name="Foster-Nyarko E."/>
            <person name="Jarju S."/>
            <person name="Secka A."/>
            <person name="Antonio M."/>
            <person name="Oren A."/>
            <person name="Chaudhuri R.R."/>
            <person name="La Ragione R."/>
            <person name="Hildebrand F."/>
            <person name="Pallen M.J."/>
        </authorList>
    </citation>
    <scope>NUCLEOTIDE SEQUENCE</scope>
    <source>
        <strain evidence="2">CHK33-4379</strain>
    </source>
</reference>
<comment type="caution">
    <text evidence="2">The sequence shown here is derived from an EMBL/GenBank/DDBJ whole genome shotgun (WGS) entry which is preliminary data.</text>
</comment>
<gene>
    <name evidence="2" type="ORF">IAC39_07215</name>
</gene>
<dbReference type="InterPro" id="IPR004013">
    <property type="entry name" value="PHP_dom"/>
</dbReference>
<dbReference type="Gene3D" id="3.20.20.140">
    <property type="entry name" value="Metal-dependent hydrolases"/>
    <property type="match status" value="1"/>
</dbReference>
<accession>A0A9D1KKQ1</accession>
<dbReference type="Proteomes" id="UP000824136">
    <property type="component" value="Unassembled WGS sequence"/>
</dbReference>
<evidence type="ECO:0000259" key="1">
    <source>
        <dbReference type="SMART" id="SM00481"/>
    </source>
</evidence>
<dbReference type="CDD" id="cd07437">
    <property type="entry name" value="PHP_HisPPase_Ycdx_like"/>
    <property type="match status" value="1"/>
</dbReference>
<dbReference type="GO" id="GO:0008270">
    <property type="term" value="F:zinc ion binding"/>
    <property type="evidence" value="ECO:0007669"/>
    <property type="project" value="TreeGrafter"/>
</dbReference>
<protein>
    <submittedName>
        <fullName evidence="2">Phosphatase</fullName>
    </submittedName>
</protein>
<dbReference type="InterPro" id="IPR016195">
    <property type="entry name" value="Pol/histidinol_Pase-like"/>
</dbReference>
<dbReference type="EMBL" id="DVLL01000023">
    <property type="protein sequence ID" value="HIT59480.1"/>
    <property type="molecule type" value="Genomic_DNA"/>
</dbReference>
<dbReference type="InterPro" id="IPR050243">
    <property type="entry name" value="PHP_phosphatase"/>
</dbReference>
<evidence type="ECO:0000313" key="2">
    <source>
        <dbReference type="EMBL" id="HIT59480.1"/>
    </source>
</evidence>
<dbReference type="GO" id="GO:0042578">
    <property type="term" value="F:phosphoric ester hydrolase activity"/>
    <property type="evidence" value="ECO:0007669"/>
    <property type="project" value="TreeGrafter"/>
</dbReference>
<dbReference type="SMART" id="SM00481">
    <property type="entry name" value="POLIIIAc"/>
    <property type="match status" value="1"/>
</dbReference>
<organism evidence="2 3">
    <name type="scientific">Candidatus Faeciplasma pullistercoris</name>
    <dbReference type="NCBI Taxonomy" id="2840800"/>
    <lineage>
        <taxon>Bacteria</taxon>
        <taxon>Bacillati</taxon>
        <taxon>Bacillota</taxon>
        <taxon>Clostridia</taxon>
        <taxon>Eubacteriales</taxon>
        <taxon>Oscillospiraceae</taxon>
        <taxon>Oscillospiraceae incertae sedis</taxon>
        <taxon>Candidatus Faeciplasma</taxon>
    </lineage>
</organism>
<evidence type="ECO:0000313" key="3">
    <source>
        <dbReference type="Proteomes" id="UP000824136"/>
    </source>
</evidence>
<sequence>MLIQADLHTHTVASTHAYSTITENCKAASDAGIKAIAMTDHYIMMPDAPHFWHFENLRVLPRSIFGVTVLKGAEVNIYNYDGDVDMDGKNLSKLEWVVASFHKYTFEKDSPDGKFVPASPEKVTDAYIKLCRNPYIDVIGHPTTDFFPFEYVRAVKAFKEYEKLVEINESSIRLKKGSATNAVPLLQACKKYRVPIVVNTDAHFWDAIGVTTVSEKILSDIDFPAELIINSDWERVRERVLKKHPQLSL</sequence>
<feature type="domain" description="Polymerase/histidinol phosphatase N-terminal" evidence="1">
    <location>
        <begin position="5"/>
        <end position="79"/>
    </location>
</feature>
<dbReference type="PANTHER" id="PTHR36928">
    <property type="entry name" value="PHOSPHATASE YCDX-RELATED"/>
    <property type="match status" value="1"/>
</dbReference>